<protein>
    <submittedName>
        <fullName evidence="1">Uncharacterized protein</fullName>
    </submittedName>
</protein>
<evidence type="ECO:0000313" key="1">
    <source>
        <dbReference type="EMBL" id="WUR04047.1"/>
    </source>
</evidence>
<dbReference type="EMBL" id="CP142732">
    <property type="protein sequence ID" value="WUR04047.1"/>
    <property type="molecule type" value="Genomic_DNA"/>
</dbReference>
<proteinExistence type="predicted"/>
<evidence type="ECO:0000313" key="2">
    <source>
        <dbReference type="Proteomes" id="UP001334084"/>
    </source>
</evidence>
<dbReference type="RefSeq" id="XP_065330192.1">
    <property type="nucleotide sequence ID" value="XM_065474120.1"/>
</dbReference>
<organism evidence="1 2">
    <name type="scientific">Vairimorpha necatrix</name>
    <dbReference type="NCBI Taxonomy" id="6039"/>
    <lineage>
        <taxon>Eukaryota</taxon>
        <taxon>Fungi</taxon>
        <taxon>Fungi incertae sedis</taxon>
        <taxon>Microsporidia</taxon>
        <taxon>Nosematidae</taxon>
        <taxon>Vairimorpha</taxon>
    </lineage>
</organism>
<dbReference type="GeneID" id="90541871"/>
<dbReference type="KEGG" id="vnx:VNE69_07115"/>
<reference evidence="1" key="1">
    <citation type="journal article" date="2024" name="BMC Genomics">
        <title>Functional annotation of a divergent genome using sequence and structure-based similarity.</title>
        <authorList>
            <person name="Svedberg D."/>
            <person name="Winiger R.R."/>
            <person name="Berg A."/>
            <person name="Sharma H."/>
            <person name="Tellgren-Roth C."/>
            <person name="Debrunner-Vossbrinck B.A."/>
            <person name="Vossbrinck C.R."/>
            <person name="Barandun J."/>
        </authorList>
    </citation>
    <scope>NUCLEOTIDE SEQUENCE</scope>
    <source>
        <strain evidence="1">Illinois isolate</strain>
    </source>
</reference>
<keyword evidence="2" id="KW-1185">Reference proteome</keyword>
<dbReference type="AlphaFoldDB" id="A0AAX4JDH4"/>
<dbReference type="Proteomes" id="UP001334084">
    <property type="component" value="Chromosome 7"/>
</dbReference>
<gene>
    <name evidence="1" type="ORF">VNE69_07115</name>
</gene>
<accession>A0AAX4JDH4</accession>
<name>A0AAX4JDH4_9MICR</name>
<sequence>MSIRLNKSHGLFSFFFYFSNFFIREDSKPSVPRLVRYRDTVYSFSVPDSIQSIKDNSFIILNVSDKLDINLLREKCLKYGHVVHLKTDSIKRARIFSDLGLDKLEGIFYYKNKSEIYDALDFRPHLKTQIHPWDIFILSKILEFKSQVKKLGTCNFEMDFISMTFRLIKVFISS</sequence>